<dbReference type="PANTHER" id="PTHR31111">
    <property type="entry name" value="BNAA05G37150D PROTEIN-RELATED"/>
    <property type="match status" value="1"/>
</dbReference>
<dbReference type="PANTHER" id="PTHR31111:SF58">
    <property type="entry name" value="F-BOX DOMAIN-CONTAINING PROTEIN"/>
    <property type="match status" value="1"/>
</dbReference>
<dbReference type="Proteomes" id="UP000008694">
    <property type="component" value="Unassembled WGS sequence"/>
</dbReference>
<dbReference type="SMART" id="SM00256">
    <property type="entry name" value="FBOX"/>
    <property type="match status" value="1"/>
</dbReference>
<gene>
    <name evidence="2" type="ORF">ARALYDRAFT_666538</name>
</gene>
<protein>
    <submittedName>
        <fullName evidence="2">Predicted protein</fullName>
    </submittedName>
</protein>
<dbReference type="InterPro" id="IPR036047">
    <property type="entry name" value="F-box-like_dom_sf"/>
</dbReference>
<feature type="domain" description="F-box" evidence="1">
    <location>
        <begin position="22"/>
        <end position="69"/>
    </location>
</feature>
<name>D7LVI5_ARALL</name>
<dbReference type="CDD" id="cd22157">
    <property type="entry name" value="F-box_AtFBW1-like"/>
    <property type="match status" value="1"/>
</dbReference>
<organism evidence="3">
    <name type="scientific">Arabidopsis lyrata subsp. lyrata</name>
    <name type="common">Lyre-leaved rock-cress</name>
    <dbReference type="NCBI Taxonomy" id="81972"/>
    <lineage>
        <taxon>Eukaryota</taxon>
        <taxon>Viridiplantae</taxon>
        <taxon>Streptophyta</taxon>
        <taxon>Embryophyta</taxon>
        <taxon>Tracheophyta</taxon>
        <taxon>Spermatophyta</taxon>
        <taxon>Magnoliopsida</taxon>
        <taxon>eudicotyledons</taxon>
        <taxon>Gunneridae</taxon>
        <taxon>Pentapetalae</taxon>
        <taxon>rosids</taxon>
        <taxon>malvids</taxon>
        <taxon>Brassicales</taxon>
        <taxon>Brassicaceae</taxon>
        <taxon>Camelineae</taxon>
        <taxon>Arabidopsis</taxon>
    </lineage>
</organism>
<evidence type="ECO:0000313" key="2">
    <source>
        <dbReference type="EMBL" id="EFH54359.1"/>
    </source>
</evidence>
<dbReference type="Gene3D" id="1.20.1280.50">
    <property type="match status" value="1"/>
</dbReference>
<keyword evidence="3" id="KW-1185">Reference proteome</keyword>
<dbReference type="InterPro" id="IPR013187">
    <property type="entry name" value="F-box-assoc_dom_typ3"/>
</dbReference>
<dbReference type="EMBL" id="GL348717">
    <property type="protein sequence ID" value="EFH54359.1"/>
    <property type="molecule type" value="Genomic_DNA"/>
</dbReference>
<dbReference type="SUPFAM" id="SSF81383">
    <property type="entry name" value="F-box domain"/>
    <property type="match status" value="1"/>
</dbReference>
<dbReference type="InterPro" id="IPR001810">
    <property type="entry name" value="F-box_dom"/>
</dbReference>
<reference evidence="3" key="1">
    <citation type="journal article" date="2011" name="Nat. Genet.">
        <title>The Arabidopsis lyrata genome sequence and the basis of rapid genome size change.</title>
        <authorList>
            <person name="Hu T.T."/>
            <person name="Pattyn P."/>
            <person name="Bakker E.G."/>
            <person name="Cao J."/>
            <person name="Cheng J.-F."/>
            <person name="Clark R.M."/>
            <person name="Fahlgren N."/>
            <person name="Fawcett J.A."/>
            <person name="Grimwood J."/>
            <person name="Gundlach H."/>
            <person name="Haberer G."/>
            <person name="Hollister J.D."/>
            <person name="Ossowski S."/>
            <person name="Ottilar R.P."/>
            <person name="Salamov A.A."/>
            <person name="Schneeberger K."/>
            <person name="Spannagl M."/>
            <person name="Wang X."/>
            <person name="Yang L."/>
            <person name="Nasrallah M.E."/>
            <person name="Bergelson J."/>
            <person name="Carrington J.C."/>
            <person name="Gaut B.S."/>
            <person name="Schmutz J."/>
            <person name="Mayer K.F.X."/>
            <person name="Van de Peer Y."/>
            <person name="Grigoriev I.V."/>
            <person name="Nordborg M."/>
            <person name="Weigel D."/>
            <person name="Guo Y.-L."/>
        </authorList>
    </citation>
    <scope>NUCLEOTIDE SEQUENCE [LARGE SCALE GENOMIC DNA]</scope>
    <source>
        <strain evidence="3">cv. MN47</strain>
    </source>
</reference>
<evidence type="ECO:0000313" key="3">
    <source>
        <dbReference type="Proteomes" id="UP000008694"/>
    </source>
</evidence>
<accession>D7LVI5</accession>
<dbReference type="Pfam" id="PF00646">
    <property type="entry name" value="F-box"/>
    <property type="match status" value="1"/>
</dbReference>
<evidence type="ECO:0000259" key="1">
    <source>
        <dbReference type="PROSITE" id="PS50181"/>
    </source>
</evidence>
<dbReference type="Pfam" id="PF08268">
    <property type="entry name" value="FBA_3"/>
    <property type="match status" value="1"/>
</dbReference>
<dbReference type="AlphaFoldDB" id="D7LVI5"/>
<sequence length="252" mass="28981">MMKRGREENCHETSPSPKRLLHGGVIDIPLDLTVEILKKLPAKSLVRFQCVSKLWSSIISSRRDFIESIVTRSLTQPPRDAHFIFDVAPGPYVECFLALSSTCPPNTDIEAEISMPGRLGQYVRGLICCFSGLKLKTIGSRLVKFSRWEIPRRSSGGNSKVLDLITLHLKDAEKETQGWSRIFFYEMHGFSNWRLLGATRGGEIVFGELRYRLYNEKLLRVLYYDPKLNSMRYVDLEGTLPKDRRRYDFTSI</sequence>
<dbReference type="PROSITE" id="PS50181">
    <property type="entry name" value="FBOX"/>
    <property type="match status" value="1"/>
</dbReference>
<dbReference type="HOGENOM" id="CLU_1191304_0_0_1"/>
<proteinExistence type="predicted"/>
<dbReference type="Gramene" id="Al_scaffold_0005_2573">
    <property type="protein sequence ID" value="Al_scaffold_0005_2573"/>
    <property type="gene ID" value="Al_scaffold_0005_2573"/>
</dbReference>